<evidence type="ECO:0000313" key="1">
    <source>
        <dbReference type="EnsemblMetazoa" id="CLYHEMP024194.1"/>
    </source>
</evidence>
<name>A0A7M6DRE6_9CNID</name>
<dbReference type="Proteomes" id="UP000594262">
    <property type="component" value="Unplaced"/>
</dbReference>
<evidence type="ECO:0000313" key="2">
    <source>
        <dbReference type="Proteomes" id="UP000594262"/>
    </source>
</evidence>
<dbReference type="AlphaFoldDB" id="A0A7M6DRE6"/>
<dbReference type="GeneID" id="136816533"/>
<dbReference type="EnsemblMetazoa" id="CLYHEMT024194.1">
    <property type="protein sequence ID" value="CLYHEMP024194.1"/>
    <property type="gene ID" value="CLYHEMG024194"/>
</dbReference>
<dbReference type="RefSeq" id="XP_066928974.1">
    <property type="nucleotide sequence ID" value="XM_067072873.1"/>
</dbReference>
<proteinExistence type="predicted"/>
<accession>A0A7M6DRE6</accession>
<protein>
    <submittedName>
        <fullName evidence="1">Uncharacterized protein</fullName>
    </submittedName>
</protein>
<organism evidence="1 2">
    <name type="scientific">Clytia hemisphaerica</name>
    <dbReference type="NCBI Taxonomy" id="252671"/>
    <lineage>
        <taxon>Eukaryota</taxon>
        <taxon>Metazoa</taxon>
        <taxon>Cnidaria</taxon>
        <taxon>Hydrozoa</taxon>
        <taxon>Hydroidolina</taxon>
        <taxon>Leptothecata</taxon>
        <taxon>Obeliida</taxon>
        <taxon>Clytiidae</taxon>
        <taxon>Clytia</taxon>
    </lineage>
</organism>
<reference evidence="1" key="1">
    <citation type="submission" date="2021-01" db="UniProtKB">
        <authorList>
            <consortium name="EnsemblMetazoa"/>
        </authorList>
    </citation>
    <scope>IDENTIFICATION</scope>
</reference>
<sequence length="1076" mass="125901">MATTSSSLEQYLNALSPKSINYTKCTPATSIYHKISQQPHKKRRLDHQDKQWFNLGNGQTFNDPITAAEYLLEREYGESFLFKPNQRRPVIIPSEFMSNQYHNESKSAVLDFNIEQTVKQTLIDLQKNRPNFWFTGELEAFLQAHPMNPEINQKEFESWIIKVKAIYLMRKEIKPEEIPQNLPMIKPSDFVNICITELKKSAQTSSLINGFSGRKSFKYIAKEVVRSPPQDRTVKWFFDLQISDRGESAERSFFDELYSLKDDDILKDTVILSSLNFLTDLDNKEHQEFDFLIFSWKRKLIIGVEAKRQLTNTTAFKQLDKYRSIFEEKLGDQLGPGWTFYPGVFVEKKDSSLSTTSSNNHFIDMDTDIYTWISSVFNSFPENVNGQSLEQLKKVLQIIIFTVHMSTKDKPRLVTSSYWVDYISDVIDSLSSTQNIVFYSQQQLPLMITNDPKYNKVIFMAGFGTGKTFLLEEKAITLSEQAGYRGGVCYVVCNGMSLHYYERKLKLEQHGIKVVYEIEDLLDKTSHGISHIKAIFFDEFDTVPIDIFNELKTRLLTEIPVCWVAPNCSYRVNYELSSINNEIWVDFQSVSLNLNLRNTKEIANKALSVGEQKIYRYADGLSSPPLNFPNGPSPTYAASIDDAIKKVRAITKKGILLVTDNYAFNLKIDEKVRFHDKYPPHRKDSPIDFLKKGGILVASRDDISGFEWPVVIYQLNKTDEEDIDIERHECNMISRCTSLLYIVGEENNTNINYFPYNKILKMLELLTADNTITNQFKRSTRHYVFDHLHRFNRREWLQELQPILKETIEQISQVKTITFSMLEKLLLFLIQDVFRDQEAAWFSVPCAMSLLFVKFIDETVSFDEWLSKCVNIKFFSMLDSHTLLTRLSGISPEGKTTMWKYFEIENLPEVHLPEVKILKILKSDSENLKLFKFVLTNYVFDHLERFNRRWWLQELQPVLKETIEQISQAKNDTITFSLLEKLLLFLIKDLTDFNHAPFMKSALEDFNAMVYYYWLDRYFNLNYLELREWDVKDITFYLEIPPDRANFVDFSLPPWTLYPLNPMYGHFLEEPIVSHY</sequence>
<keyword evidence="2" id="KW-1185">Reference proteome</keyword>